<dbReference type="EMBL" id="CP092865">
    <property type="protein sequence ID" value="UYV65420.1"/>
    <property type="molecule type" value="Genomic_DNA"/>
</dbReference>
<dbReference type="InterPro" id="IPR031311">
    <property type="entry name" value="CHIT_BIND_RR_consensus"/>
</dbReference>
<organism evidence="4 5">
    <name type="scientific">Cordylochernes scorpioides</name>
    <dbReference type="NCBI Taxonomy" id="51811"/>
    <lineage>
        <taxon>Eukaryota</taxon>
        <taxon>Metazoa</taxon>
        <taxon>Ecdysozoa</taxon>
        <taxon>Arthropoda</taxon>
        <taxon>Chelicerata</taxon>
        <taxon>Arachnida</taxon>
        <taxon>Pseudoscorpiones</taxon>
        <taxon>Cheliferoidea</taxon>
        <taxon>Chernetidae</taxon>
        <taxon>Cordylochernes</taxon>
    </lineage>
</organism>
<reference evidence="4 5" key="1">
    <citation type="submission" date="2022-01" db="EMBL/GenBank/DDBJ databases">
        <title>A chromosomal length assembly of Cordylochernes scorpioides.</title>
        <authorList>
            <person name="Zeh D."/>
            <person name="Zeh J."/>
        </authorList>
    </citation>
    <scope>NUCLEOTIDE SEQUENCE [LARGE SCALE GENOMIC DNA]</scope>
    <source>
        <strain evidence="4">IN4F17</strain>
        <tissue evidence="4">Whole Body</tissue>
    </source>
</reference>
<evidence type="ECO:0000313" key="4">
    <source>
        <dbReference type="EMBL" id="UYV65420.1"/>
    </source>
</evidence>
<evidence type="ECO:0000256" key="3">
    <source>
        <dbReference type="SAM" id="MobiDB-lite"/>
    </source>
</evidence>
<dbReference type="Pfam" id="PF00379">
    <property type="entry name" value="Chitin_bind_4"/>
    <property type="match status" value="2"/>
</dbReference>
<keyword evidence="5" id="KW-1185">Reference proteome</keyword>
<dbReference type="PANTHER" id="PTHR47326">
    <property type="entry name" value="TRANSPOSABLE ELEMENT TC3 TRANSPOSASE-LIKE PROTEIN"/>
    <property type="match status" value="1"/>
</dbReference>
<dbReference type="Gene3D" id="3.30.420.10">
    <property type="entry name" value="Ribonuclease H-like superfamily/Ribonuclease H"/>
    <property type="match status" value="1"/>
</dbReference>
<gene>
    <name evidence="4" type="ORF">LAZ67_3004314</name>
</gene>
<feature type="region of interest" description="Disordered" evidence="3">
    <location>
        <begin position="959"/>
        <end position="1014"/>
    </location>
</feature>
<sequence length="1014" mass="113629">MRQEFAAWIIRQIDIDENWLSNVLWTDDAHFYLKGEFNIQNCLILATENPRIFTEILLNQPRVTVLAKALSEITFMKDGGPPHISRGAKQLLKDTFGENRVISRHFIYQWPPRSPDLTPCDFCLWGYIKSCVYRCWPTTLAMLKASIRWHVLSISTDMLFNAVHSVGLFLALATGGCLASYPSMSPANSYGVMAQQHSMQQKEEPPKPYQYSYEVDDGYNNRHHHKEESDAYGAKKGSYGYTNAEGLYRNVDYVADKDGYRAYVKSNEPGVGPEASADVVLKVKPVPEAVQNQAMMAAYQSQVKDMTMNEYYNSNMGGKSSEMMPRASPMKMAYQPEMNMKMPSASMMIAPMEIAYQPKMKMEQLYAPMMAQASPMKMGYQPKMMNEMPSKSMMAQMYPMKMSYQADMEMPASSLKAQASPMEMGYQSEMKMGMPSVPMMAQASPMKMAYQPKSEMPSSPMMAHGSSMKMAYQPKMKSEMPSSPMMSYASPMEMSYQPKMEMPASSSMAQAKKMGYQPNMESQYSSMMAKAEPISYQSMMNAMSSPMGPADQAMALSSSPESRTVGLFLALATGGCLASYPSMSPANSYSGMAQQYGMQQKEEPPKPYQYSYEVDDGYNNRHHHKEESDAYGAKKGSYGYTNAEGLYRNVDYVADKDGYRAYVKSNEPGVGPEASADVDLKVKPVPEAVQNQAMMAAYQSQMKDMSMNEYYNSNMGGKSIEMMSQAYQPEMNKQILSAPMMISSMKMAYQPKMKMEQLSAPMMAQASPMKMGYQPKMMNEMPSQSMMAQMYPMKMSYQADMEMPTSSLKAQASPMKMGYQSKMKMGIPSYSMMAEASPMKMTYQLKSEMPSSPMMAHGSPMKMAYQPKMKSEISSSPMMSYSSPMKMSYQPKMKSEMPSSPMMSYASPMKMSYQPKMEMPASLLKAQAKNMGYQPKMESQYSSMMAKAEPMSYQSMMNSMSSQMGPADQAMALSSSPESRTVGYSYSTNLAPAKPQNTNAQQAGKMSSSYKMSY</sequence>
<feature type="compositionally biased region" description="Polar residues" evidence="3">
    <location>
        <begin position="972"/>
        <end position="1014"/>
    </location>
</feature>
<protein>
    <submittedName>
        <fullName evidence="4">Uncharacterized protein</fullName>
    </submittedName>
</protein>
<dbReference type="InterPro" id="IPR036397">
    <property type="entry name" value="RNaseH_sf"/>
</dbReference>
<name>A0ABY6KCN4_9ARAC</name>
<dbReference type="InterPro" id="IPR000618">
    <property type="entry name" value="Insect_cuticle"/>
</dbReference>
<dbReference type="PROSITE" id="PS00233">
    <property type="entry name" value="CHIT_BIND_RR_1"/>
    <property type="match status" value="2"/>
</dbReference>
<dbReference type="Proteomes" id="UP001235939">
    <property type="component" value="Chromosome 03"/>
</dbReference>
<dbReference type="PANTHER" id="PTHR47326:SF1">
    <property type="entry name" value="HTH PSQ-TYPE DOMAIN-CONTAINING PROTEIN"/>
    <property type="match status" value="1"/>
</dbReference>
<keyword evidence="1 2" id="KW-0193">Cuticle</keyword>
<dbReference type="PROSITE" id="PS51155">
    <property type="entry name" value="CHIT_BIND_RR_2"/>
    <property type="match status" value="2"/>
</dbReference>
<accession>A0ABY6KCN4</accession>
<evidence type="ECO:0000256" key="2">
    <source>
        <dbReference type="PROSITE-ProRule" id="PRU00497"/>
    </source>
</evidence>
<evidence type="ECO:0000256" key="1">
    <source>
        <dbReference type="ARBA" id="ARBA00022460"/>
    </source>
</evidence>
<proteinExistence type="predicted"/>
<evidence type="ECO:0000313" key="5">
    <source>
        <dbReference type="Proteomes" id="UP001235939"/>
    </source>
</evidence>